<dbReference type="AlphaFoldDB" id="A0ABD1WQU7"/>
<dbReference type="EMBL" id="JBFOLJ010000002">
    <property type="protein sequence ID" value="KAL2552074.1"/>
    <property type="molecule type" value="Genomic_DNA"/>
</dbReference>
<organism evidence="1 2">
    <name type="scientific">Forsythia ovata</name>
    <dbReference type="NCBI Taxonomy" id="205694"/>
    <lineage>
        <taxon>Eukaryota</taxon>
        <taxon>Viridiplantae</taxon>
        <taxon>Streptophyta</taxon>
        <taxon>Embryophyta</taxon>
        <taxon>Tracheophyta</taxon>
        <taxon>Spermatophyta</taxon>
        <taxon>Magnoliopsida</taxon>
        <taxon>eudicotyledons</taxon>
        <taxon>Gunneridae</taxon>
        <taxon>Pentapetalae</taxon>
        <taxon>asterids</taxon>
        <taxon>lamiids</taxon>
        <taxon>Lamiales</taxon>
        <taxon>Oleaceae</taxon>
        <taxon>Forsythieae</taxon>
        <taxon>Forsythia</taxon>
    </lineage>
</organism>
<sequence length="143" mass="15821">MVRAHCRIDERSPIWRRALSKLPIPAAAAAEGTAELPPLIRTMTSPENPRHYQSNSAASGSGYVVKTSSFSTGIYEGEQDTRVVSLLGVLMDSHKSSPMTTSHFVVAASTHGHMCYHHHCFITIHIHNLLHHNETKKTPYGHD</sequence>
<proteinExistence type="predicted"/>
<evidence type="ECO:0000313" key="1">
    <source>
        <dbReference type="EMBL" id="KAL2552074.1"/>
    </source>
</evidence>
<dbReference type="Proteomes" id="UP001604277">
    <property type="component" value="Unassembled WGS sequence"/>
</dbReference>
<reference evidence="2" key="1">
    <citation type="submission" date="2024-07" db="EMBL/GenBank/DDBJ databases">
        <title>Two chromosome-level genome assemblies of Korean endemic species Abeliophyllum distichum and Forsythia ovata (Oleaceae).</title>
        <authorList>
            <person name="Jang H."/>
        </authorList>
    </citation>
    <scope>NUCLEOTIDE SEQUENCE [LARGE SCALE GENOMIC DNA]</scope>
</reference>
<keyword evidence="2" id="KW-1185">Reference proteome</keyword>
<name>A0ABD1WQU7_9LAMI</name>
<evidence type="ECO:0000313" key="2">
    <source>
        <dbReference type="Proteomes" id="UP001604277"/>
    </source>
</evidence>
<gene>
    <name evidence="1" type="ORF">Fot_05693</name>
</gene>
<comment type="caution">
    <text evidence="1">The sequence shown here is derived from an EMBL/GenBank/DDBJ whole genome shotgun (WGS) entry which is preliminary data.</text>
</comment>
<accession>A0ABD1WQU7</accession>
<protein>
    <submittedName>
        <fullName evidence="1">Uncharacterized protein</fullName>
    </submittedName>
</protein>